<keyword evidence="2 5" id="KW-0533">Nickel</keyword>
<protein>
    <recommendedName>
        <fullName evidence="5">Hydrogenase maturation factor HypA</fullName>
    </recommendedName>
</protein>
<dbReference type="RefSeq" id="WP_183148237.1">
    <property type="nucleotide sequence ID" value="NZ_LR778301.1"/>
</dbReference>
<organism evidence="6 7">
    <name type="scientific">Denitratisoma oestradiolicum</name>
    <dbReference type="NCBI Taxonomy" id="311182"/>
    <lineage>
        <taxon>Bacteria</taxon>
        <taxon>Pseudomonadati</taxon>
        <taxon>Pseudomonadota</taxon>
        <taxon>Betaproteobacteria</taxon>
        <taxon>Nitrosomonadales</taxon>
        <taxon>Sterolibacteriaceae</taxon>
        <taxon>Denitratisoma</taxon>
    </lineage>
</organism>
<dbReference type="Gene3D" id="3.30.2320.80">
    <property type="match status" value="1"/>
</dbReference>
<comment type="function">
    <text evidence="5">Involved in the maturation of [NiFe] hydrogenases. Required for nickel insertion into the metal center of the hydrogenase.</text>
</comment>
<evidence type="ECO:0000256" key="5">
    <source>
        <dbReference type="HAMAP-Rule" id="MF_00213"/>
    </source>
</evidence>
<feature type="binding site" evidence="5">
    <location>
        <position position="73"/>
    </location>
    <ligand>
        <name>Zn(2+)</name>
        <dbReference type="ChEBI" id="CHEBI:29105"/>
    </ligand>
</feature>
<dbReference type="InterPro" id="IPR000688">
    <property type="entry name" value="HypA/HybF"/>
</dbReference>
<accession>A0A6S6XWU3</accession>
<feature type="binding site" evidence="5">
    <location>
        <position position="89"/>
    </location>
    <ligand>
        <name>Zn(2+)</name>
        <dbReference type="ChEBI" id="CHEBI:29105"/>
    </ligand>
</feature>
<dbReference type="NCBIfam" id="TIGR00100">
    <property type="entry name" value="hypA"/>
    <property type="match status" value="1"/>
</dbReference>
<comment type="similarity">
    <text evidence="1 5">Belongs to the HypA/HybF family.</text>
</comment>
<dbReference type="FunFam" id="3.30.2320.80:FF:000001">
    <property type="entry name" value="Hydrogenase maturation factor HypA"/>
    <property type="match status" value="1"/>
</dbReference>
<gene>
    <name evidence="6" type="primary">hybF</name>
    <name evidence="5" type="synonym">hypA</name>
    <name evidence="6" type="ORF">DENOEST_2259</name>
</gene>
<dbReference type="Proteomes" id="UP000515733">
    <property type="component" value="Chromosome"/>
</dbReference>
<evidence type="ECO:0000313" key="7">
    <source>
        <dbReference type="Proteomes" id="UP000515733"/>
    </source>
</evidence>
<feature type="binding site" evidence="5">
    <location>
        <position position="76"/>
    </location>
    <ligand>
        <name>Zn(2+)</name>
        <dbReference type="ChEBI" id="CHEBI:29105"/>
    </ligand>
</feature>
<dbReference type="GO" id="GO:0008270">
    <property type="term" value="F:zinc ion binding"/>
    <property type="evidence" value="ECO:0007669"/>
    <property type="project" value="UniProtKB-UniRule"/>
</dbReference>
<dbReference type="GO" id="GO:0051604">
    <property type="term" value="P:protein maturation"/>
    <property type="evidence" value="ECO:0007669"/>
    <property type="project" value="InterPro"/>
</dbReference>
<dbReference type="AlphaFoldDB" id="A0A6S6XWU3"/>
<evidence type="ECO:0000256" key="2">
    <source>
        <dbReference type="ARBA" id="ARBA00022596"/>
    </source>
</evidence>
<dbReference type="InterPro" id="IPR020538">
    <property type="entry name" value="Hydgase_Ni_incorp_HypA/HybF_CS"/>
</dbReference>
<proteinExistence type="inferred from homology"/>
<keyword evidence="4 5" id="KW-0862">Zinc</keyword>
<evidence type="ECO:0000256" key="1">
    <source>
        <dbReference type="ARBA" id="ARBA00010748"/>
    </source>
</evidence>
<evidence type="ECO:0000256" key="4">
    <source>
        <dbReference type="ARBA" id="ARBA00022833"/>
    </source>
</evidence>
<name>A0A6S6XWU3_9PROT</name>
<dbReference type="Pfam" id="PF01155">
    <property type="entry name" value="HypA"/>
    <property type="match status" value="1"/>
</dbReference>
<reference evidence="6 7" key="1">
    <citation type="submission" date="2020-03" db="EMBL/GenBank/DDBJ databases">
        <authorList>
            <consortium name="Genoscope - CEA"/>
            <person name="William W."/>
        </authorList>
    </citation>
    <scope>NUCLEOTIDE SEQUENCE [LARGE SCALE GENOMIC DNA]</scope>
    <source>
        <strain evidence="7">DSM 16959</strain>
    </source>
</reference>
<dbReference type="KEGG" id="doe:DENOEST_2259"/>
<dbReference type="PROSITE" id="PS01249">
    <property type="entry name" value="HYPA"/>
    <property type="match status" value="1"/>
</dbReference>
<feature type="binding site" evidence="5">
    <location>
        <position position="92"/>
    </location>
    <ligand>
        <name>Zn(2+)</name>
        <dbReference type="ChEBI" id="CHEBI:29105"/>
    </ligand>
</feature>
<dbReference type="PIRSF" id="PIRSF004761">
    <property type="entry name" value="Hydrgn_mat_HypA"/>
    <property type="match status" value="1"/>
</dbReference>
<dbReference type="EMBL" id="LR778301">
    <property type="protein sequence ID" value="CAB1369424.1"/>
    <property type="molecule type" value="Genomic_DNA"/>
</dbReference>
<keyword evidence="3 5" id="KW-0479">Metal-binding</keyword>
<dbReference type="HAMAP" id="MF_00213">
    <property type="entry name" value="HypA_HybF"/>
    <property type="match status" value="1"/>
</dbReference>
<dbReference type="GO" id="GO:0016151">
    <property type="term" value="F:nickel cation binding"/>
    <property type="evidence" value="ECO:0007669"/>
    <property type="project" value="UniProtKB-UniRule"/>
</dbReference>
<keyword evidence="7" id="KW-1185">Reference proteome</keyword>
<sequence length="113" mass="12501">MHEMSLAEGVMELIAEAARREGFARVRTVWLEIGRLAAVETEALRFCFDDAMTGTLAEGARLEIIDLPGQAWCRQCQAEVALLDDDGICPQCGGFELRITGGDQMRVKELEVE</sequence>
<dbReference type="GO" id="GO:0016530">
    <property type="term" value="F:metallochaperone activity"/>
    <property type="evidence" value="ECO:0007669"/>
    <property type="project" value="UniProtKB-ARBA"/>
</dbReference>
<dbReference type="PANTHER" id="PTHR34535">
    <property type="entry name" value="HYDROGENASE MATURATION FACTOR HYPA"/>
    <property type="match status" value="1"/>
</dbReference>
<evidence type="ECO:0000256" key="3">
    <source>
        <dbReference type="ARBA" id="ARBA00022723"/>
    </source>
</evidence>
<dbReference type="PANTHER" id="PTHR34535:SF3">
    <property type="entry name" value="HYDROGENASE MATURATION FACTOR HYPA"/>
    <property type="match status" value="1"/>
</dbReference>
<evidence type="ECO:0000313" key="6">
    <source>
        <dbReference type="EMBL" id="CAB1369424.1"/>
    </source>
</evidence>
<feature type="binding site" evidence="5">
    <location>
        <position position="2"/>
    </location>
    <ligand>
        <name>Ni(2+)</name>
        <dbReference type="ChEBI" id="CHEBI:49786"/>
    </ligand>
</feature>